<evidence type="ECO:0000313" key="2">
    <source>
        <dbReference type="Proteomes" id="UP000594638"/>
    </source>
</evidence>
<dbReference type="Proteomes" id="UP000594638">
    <property type="component" value="Unassembled WGS sequence"/>
</dbReference>
<protein>
    <submittedName>
        <fullName evidence="1">Uncharacterized protein</fullName>
    </submittedName>
</protein>
<accession>A0A8S0PZS1</accession>
<name>A0A8S0PZS1_OLEEU</name>
<dbReference type="Gramene" id="OE9A000688T1">
    <property type="protein sequence ID" value="OE9A000688C1"/>
    <property type="gene ID" value="OE9A000688"/>
</dbReference>
<evidence type="ECO:0000313" key="1">
    <source>
        <dbReference type="EMBL" id="CAA2957236.1"/>
    </source>
</evidence>
<dbReference type="EMBL" id="CACTIH010000213">
    <property type="protein sequence ID" value="CAA2957236.1"/>
    <property type="molecule type" value="Genomic_DNA"/>
</dbReference>
<dbReference type="AlphaFoldDB" id="A0A8S0PZS1"/>
<organism evidence="1 2">
    <name type="scientific">Olea europaea subsp. europaea</name>
    <dbReference type="NCBI Taxonomy" id="158383"/>
    <lineage>
        <taxon>Eukaryota</taxon>
        <taxon>Viridiplantae</taxon>
        <taxon>Streptophyta</taxon>
        <taxon>Embryophyta</taxon>
        <taxon>Tracheophyta</taxon>
        <taxon>Spermatophyta</taxon>
        <taxon>Magnoliopsida</taxon>
        <taxon>eudicotyledons</taxon>
        <taxon>Gunneridae</taxon>
        <taxon>Pentapetalae</taxon>
        <taxon>asterids</taxon>
        <taxon>lamiids</taxon>
        <taxon>Lamiales</taxon>
        <taxon>Oleaceae</taxon>
        <taxon>Oleeae</taxon>
        <taxon>Olea</taxon>
    </lineage>
</organism>
<proteinExistence type="predicted"/>
<sequence>MDVALRDTGFDKSMLSALHDVLDLVDNVEMPQHRSWAYIRDKKAMKSTPADVMEYPNSHHFVVDIQG</sequence>
<comment type="caution">
    <text evidence="1">The sequence shown here is derived from an EMBL/GenBank/DDBJ whole genome shotgun (WGS) entry which is preliminary data.</text>
</comment>
<reference evidence="1 2" key="1">
    <citation type="submission" date="2019-12" db="EMBL/GenBank/DDBJ databases">
        <authorList>
            <person name="Alioto T."/>
            <person name="Alioto T."/>
            <person name="Gomez Garrido J."/>
        </authorList>
    </citation>
    <scope>NUCLEOTIDE SEQUENCE [LARGE SCALE GENOMIC DNA]</scope>
</reference>
<keyword evidence="2" id="KW-1185">Reference proteome</keyword>
<dbReference type="OrthoDB" id="1903902at2759"/>
<gene>
    <name evidence="1" type="ORF">OLEA9_A000688</name>
</gene>